<protein>
    <submittedName>
        <fullName evidence="5">Chaperone protein HchA</fullName>
    </submittedName>
</protein>
<evidence type="ECO:0000256" key="3">
    <source>
        <dbReference type="ARBA" id="ARBA00038493"/>
    </source>
</evidence>
<dbReference type="GO" id="GO:0019243">
    <property type="term" value="P:methylglyoxal catabolic process to D-lactate via S-lactoyl-glutathione"/>
    <property type="evidence" value="ECO:0007669"/>
    <property type="project" value="TreeGrafter"/>
</dbReference>
<dbReference type="SUPFAM" id="SSF52317">
    <property type="entry name" value="Class I glutamine amidotransferase-like"/>
    <property type="match status" value="1"/>
</dbReference>
<dbReference type="Gene3D" id="3.40.50.880">
    <property type="match status" value="1"/>
</dbReference>
<keyword evidence="2" id="KW-0456">Lyase</keyword>
<dbReference type="InterPro" id="IPR050325">
    <property type="entry name" value="Prot/Nucl_acid_deglycase"/>
</dbReference>
<dbReference type="Proteomes" id="UP000076152">
    <property type="component" value="Chromosome"/>
</dbReference>
<dbReference type="EMBL" id="CP015145">
    <property type="protein sequence ID" value="AMX19554.1"/>
    <property type="molecule type" value="Genomic_DNA"/>
</dbReference>
<dbReference type="CDD" id="cd03141">
    <property type="entry name" value="GATase1_Hsp31_like"/>
    <property type="match status" value="1"/>
</dbReference>
<evidence type="ECO:0000256" key="1">
    <source>
        <dbReference type="ARBA" id="ARBA00023016"/>
    </source>
</evidence>
<name>A0AB33BFW7_ACIPI</name>
<evidence type="ECO:0000313" key="6">
    <source>
        <dbReference type="Proteomes" id="UP000076152"/>
    </source>
</evidence>
<feature type="domain" description="DJ-1/PfpI" evidence="4">
    <location>
        <begin position="71"/>
        <end position="269"/>
    </location>
</feature>
<evidence type="ECO:0000256" key="2">
    <source>
        <dbReference type="ARBA" id="ARBA00023239"/>
    </source>
</evidence>
<dbReference type="InterPro" id="IPR029062">
    <property type="entry name" value="Class_I_gatase-like"/>
</dbReference>
<organism evidence="5 6">
    <name type="scientific">Acinetobacter pittii</name>
    <name type="common">Acinetobacter genomosp. 3</name>
    <dbReference type="NCBI Taxonomy" id="48296"/>
    <lineage>
        <taxon>Bacteria</taxon>
        <taxon>Pseudomonadati</taxon>
        <taxon>Pseudomonadota</taxon>
        <taxon>Gammaproteobacteria</taxon>
        <taxon>Moraxellales</taxon>
        <taxon>Moraxellaceae</taxon>
        <taxon>Acinetobacter</taxon>
        <taxon>Acinetobacter calcoaceticus/baumannii complex</taxon>
    </lineage>
</organism>
<dbReference type="InterPro" id="IPR002818">
    <property type="entry name" value="DJ-1/PfpI"/>
</dbReference>
<dbReference type="PANTHER" id="PTHR48094">
    <property type="entry name" value="PROTEIN/NUCLEIC ACID DEGLYCASE DJ-1-RELATED"/>
    <property type="match status" value="1"/>
</dbReference>
<accession>A0AB33BFW7</accession>
<proteinExistence type="inferred from homology"/>
<gene>
    <name evidence="5" type="ORF">IEC338SC_2426</name>
</gene>
<dbReference type="GO" id="GO:0019172">
    <property type="term" value="F:glyoxalase III activity"/>
    <property type="evidence" value="ECO:0007669"/>
    <property type="project" value="TreeGrafter"/>
</dbReference>
<evidence type="ECO:0000259" key="4">
    <source>
        <dbReference type="Pfam" id="PF01965"/>
    </source>
</evidence>
<dbReference type="Pfam" id="PF01965">
    <property type="entry name" value="DJ-1_PfpI"/>
    <property type="match status" value="1"/>
</dbReference>
<dbReference type="AlphaFoldDB" id="A0AB33BFW7"/>
<comment type="similarity">
    <text evidence="3">Belongs to the peptidase C56 family. HSP31-like subfamily.</text>
</comment>
<sequence length="275" mass="30436">MIDEEPVMFKVWDFKRWLTIIFAIFLTTNVAHATESDKAQSLAKANGKILVVMTNHSAYPSRSDKTGLWLTELTHFYDVALAAGYDMDFVSPLDGQVPLDERSLKSIYLDKSARDHLADPVFMQRLKTTLAPSAINPSQYKAIYYTGGHGTMWDFPNNKALQKISEQIYRQGGIVSAVCHGVGGLLALQDENGKPLIAGRTVTGFANIEETLSGIKPQVPFSLQNGLIERGANYKQAFIPFTSYVVSDDRMITGQNPQSSKEIAEAVVKRLSSIQ</sequence>
<reference evidence="5 6" key="1">
    <citation type="submission" date="2016-04" db="EMBL/GenBank/DDBJ databases">
        <title>Complete genome sequencing of OXA-72 bearing Acinetobacter pittii strain IEC338SC.</title>
        <authorList>
            <person name="Brasiliense D.M."/>
            <person name="Lima K.V."/>
            <person name="Souza C.O."/>
            <person name="Dutra L.G."/>
            <person name="Mamizuka E.M."/>
            <person name="Perez-Chaparro P.J."/>
            <person name="McCulloch J.A."/>
        </authorList>
    </citation>
    <scope>NUCLEOTIDE SEQUENCE [LARGE SCALE GENOMIC DNA]</scope>
    <source>
        <strain evidence="5 6">IEC338SC</strain>
    </source>
</reference>
<dbReference type="GO" id="GO:0005737">
    <property type="term" value="C:cytoplasm"/>
    <property type="evidence" value="ECO:0007669"/>
    <property type="project" value="TreeGrafter"/>
</dbReference>
<dbReference type="PANTHER" id="PTHR48094:SF11">
    <property type="entry name" value="GLUTATHIONE-INDEPENDENT GLYOXALASE HSP31-RELATED"/>
    <property type="match status" value="1"/>
</dbReference>
<evidence type="ECO:0000313" key="5">
    <source>
        <dbReference type="EMBL" id="AMX19554.1"/>
    </source>
</evidence>
<keyword evidence="1" id="KW-0346">Stress response</keyword>